<dbReference type="Gene3D" id="1.20.58.480">
    <property type="match status" value="1"/>
</dbReference>
<name>A0A4R5M1G7_9BURK</name>
<dbReference type="InterPro" id="IPR049240">
    <property type="entry name" value="DUF6875"/>
</dbReference>
<dbReference type="EC" id="1.13.11.11" evidence="6"/>
<dbReference type="Pfam" id="PF21780">
    <property type="entry name" value="DUF6875"/>
    <property type="match status" value="1"/>
</dbReference>
<comment type="subunit">
    <text evidence="6">Homotetramer.</text>
</comment>
<dbReference type="GO" id="GO:0046872">
    <property type="term" value="F:metal ion binding"/>
    <property type="evidence" value="ECO:0007669"/>
    <property type="project" value="UniProtKB-KW"/>
</dbReference>
<feature type="binding site" evidence="6">
    <location>
        <position position="300"/>
    </location>
    <ligand>
        <name>substrate</name>
    </ligand>
</feature>
<comment type="function">
    <text evidence="6">Heme-dependent dioxygenase that catalyzes the oxidative cleavage of the L-tryptophan (L-Trp) pyrrole ring and converts L-tryptophan to N-formyl-L-kynurenine. Catalyzes the oxidative cleavage of the indole moiety.</text>
</comment>
<dbReference type="PANTHER" id="PTHR10138">
    <property type="entry name" value="TRYPTOPHAN 2,3-DIOXYGENASE"/>
    <property type="match status" value="1"/>
</dbReference>
<evidence type="ECO:0000256" key="2">
    <source>
        <dbReference type="ARBA" id="ARBA00022964"/>
    </source>
</evidence>
<gene>
    <name evidence="6" type="primary">kynA</name>
    <name evidence="8" type="ORF">EYW47_32225</name>
</gene>
<dbReference type="UniPathway" id="UPA00333">
    <property type="reaction ID" value="UER00453"/>
</dbReference>
<sequence>METWTSAPHAHPETQAWLDDYLSRGHEKLGRAGHVCPFVRPAMNAGTLLMQTAAYDDSSGLAGLCKLMRQQIDKFSAMQWPVDKASIAGLVTVFEEMPAHRWVLLDEAQRRVKGYAVPLGCMIGQFHPRCAEPAALNPEFPVSRSPEPLFAIRRMALHDILFLHASPPMFAEYQQRFGDRYNDPDHPVPETYARLYALAQQRGRGRGEYVDYQSIDVLLSLQQPRTDHPSEMVFYLSGQAKELLFKLMHEQARAVRMELASDHIDEAVWGLHRITATLDVLSRMWDVLGTLAPTEFNTFREQLGGASGIDSYMFRMVEFVLGRKSETLAARYASVPGIAEDVYRAFHDSSVYDEALSLLVRHELLDRDAADPARRNADVVSEAWADVYRTQGPSNALFRLAEALMDVAEGFGRWRALHLLTVERMIGSKSGTGGTDGVAWLRRSAEHRFFPELWTARTLLSSAPAPF</sequence>
<comment type="similarity">
    <text evidence="6">Belongs to the tryptophan 2,3-dioxygenase family.</text>
</comment>
<feature type="domain" description="DUF6875" evidence="7">
    <location>
        <begin position="13"/>
        <end position="183"/>
    </location>
</feature>
<comment type="cofactor">
    <cofactor evidence="6">
        <name>heme</name>
        <dbReference type="ChEBI" id="CHEBI:30413"/>
    </cofactor>
    <text evidence="6">Binds 1 heme group per subunit.</text>
</comment>
<evidence type="ECO:0000256" key="1">
    <source>
        <dbReference type="ARBA" id="ARBA00022617"/>
    </source>
</evidence>
<dbReference type="GO" id="GO:0019442">
    <property type="term" value="P:L-tryptophan catabolic process to acetyl-CoA"/>
    <property type="evidence" value="ECO:0007669"/>
    <property type="project" value="TreeGrafter"/>
</dbReference>
<dbReference type="GO" id="GO:0004833">
    <property type="term" value="F:L-tryptophan 2,3-dioxygenase activity"/>
    <property type="evidence" value="ECO:0007669"/>
    <property type="project" value="UniProtKB-UniRule"/>
</dbReference>
<dbReference type="GO" id="GO:0020037">
    <property type="term" value="F:heme binding"/>
    <property type="evidence" value="ECO:0007669"/>
    <property type="project" value="UniProtKB-UniRule"/>
</dbReference>
<accession>A0A4R5M1G7</accession>
<keyword evidence="9" id="KW-1185">Reference proteome</keyword>
<protein>
    <recommendedName>
        <fullName evidence="6">Tryptophan 2,3-dioxygenase</fullName>
        <shortName evidence="6">TDO</shortName>
        <ecNumber evidence="6">1.13.11.11</ecNumber>
    </recommendedName>
    <alternativeName>
        <fullName evidence="6">Tryptamin 2,3-dioxygenase</fullName>
    </alternativeName>
    <alternativeName>
        <fullName evidence="6">Tryptophan oxygenase</fullName>
        <shortName evidence="6">TO</shortName>
        <shortName evidence="6">TRPO</shortName>
    </alternativeName>
    <alternativeName>
        <fullName evidence="6">Tryptophan pyrrolase</fullName>
    </alternativeName>
    <alternativeName>
        <fullName evidence="6">Tryptophanase</fullName>
    </alternativeName>
</protein>
<feature type="binding site" description="axial binding residue" evidence="6">
    <location>
        <position position="418"/>
    </location>
    <ligand>
        <name>heme</name>
        <dbReference type="ChEBI" id="CHEBI:30413"/>
    </ligand>
    <ligandPart>
        <name>Fe</name>
        <dbReference type="ChEBI" id="CHEBI:18248"/>
    </ligandPart>
</feature>
<evidence type="ECO:0000256" key="6">
    <source>
        <dbReference type="HAMAP-Rule" id="MF_01972"/>
    </source>
</evidence>
<keyword evidence="1 6" id="KW-0349">Heme</keyword>
<comment type="caution">
    <text evidence="6">Lacks conserved residue(s) required for the propagation of feature annotation.</text>
</comment>
<dbReference type="RefSeq" id="WP_133198860.1">
    <property type="nucleotide sequence ID" value="NZ_JBHUCW010000004.1"/>
</dbReference>
<dbReference type="HAMAP" id="MF_01972">
    <property type="entry name" value="T23O"/>
    <property type="match status" value="1"/>
</dbReference>
<dbReference type="Pfam" id="PF03301">
    <property type="entry name" value="Trp_dioxygenase"/>
    <property type="match status" value="2"/>
</dbReference>
<evidence type="ECO:0000313" key="8">
    <source>
        <dbReference type="EMBL" id="TDG18993.1"/>
    </source>
</evidence>
<comment type="catalytic activity">
    <reaction evidence="6">
        <text>L-tryptophan + O2 = N-formyl-L-kynurenine</text>
        <dbReference type="Rhea" id="RHEA:24536"/>
        <dbReference type="ChEBI" id="CHEBI:15379"/>
        <dbReference type="ChEBI" id="CHEBI:57912"/>
        <dbReference type="ChEBI" id="CHEBI:58629"/>
        <dbReference type="EC" id="1.13.11.11"/>
    </reaction>
</comment>
<evidence type="ECO:0000259" key="7">
    <source>
        <dbReference type="Pfam" id="PF21780"/>
    </source>
</evidence>
<evidence type="ECO:0000256" key="3">
    <source>
        <dbReference type="ARBA" id="ARBA00023002"/>
    </source>
</evidence>
<dbReference type="EMBL" id="SMRP01000025">
    <property type="protein sequence ID" value="TDG18993.1"/>
    <property type="molecule type" value="Genomic_DNA"/>
</dbReference>
<dbReference type="PANTHER" id="PTHR10138:SF0">
    <property type="entry name" value="TRYPTOPHAN 2,3-DIOXYGENASE"/>
    <property type="match status" value="1"/>
</dbReference>
<feature type="binding site" evidence="6">
    <location>
        <position position="432"/>
    </location>
    <ligand>
        <name>substrate</name>
    </ligand>
</feature>
<comment type="caution">
    <text evidence="8">The sequence shown here is derived from an EMBL/GenBank/DDBJ whole genome shotgun (WGS) entry which is preliminary data.</text>
</comment>
<proteinExistence type="inferred from homology"/>
<dbReference type="Proteomes" id="UP000295722">
    <property type="component" value="Unassembled WGS sequence"/>
</dbReference>
<dbReference type="AlphaFoldDB" id="A0A4R5M1G7"/>
<dbReference type="InterPro" id="IPR004981">
    <property type="entry name" value="Trp_2_3_dOase"/>
</dbReference>
<evidence type="ECO:0000256" key="4">
    <source>
        <dbReference type="ARBA" id="ARBA00023004"/>
    </source>
</evidence>
<keyword evidence="5 6" id="KW-0823">Tryptophan catabolism</keyword>
<evidence type="ECO:0000313" key="9">
    <source>
        <dbReference type="Proteomes" id="UP000295722"/>
    </source>
</evidence>
<dbReference type="SUPFAM" id="SSF140959">
    <property type="entry name" value="Indolic compounds 2,3-dioxygenase-like"/>
    <property type="match status" value="1"/>
</dbReference>
<comment type="pathway">
    <text evidence="6">Amino-acid degradation; L-tryptophan degradation via kynurenine pathway; L-kynurenine from L-tryptophan: step 1/2.</text>
</comment>
<keyword evidence="4 6" id="KW-0408">Iron</keyword>
<evidence type="ECO:0000256" key="5">
    <source>
        <dbReference type="ARBA" id="ARBA00023079"/>
    </source>
</evidence>
<reference evidence="8 9" key="1">
    <citation type="submission" date="2019-03" db="EMBL/GenBank/DDBJ databases">
        <title>Paraburkholderia sp. 4M-K11, isolated from subtropical forest soil.</title>
        <authorList>
            <person name="Gao Z.-H."/>
            <person name="Qiu L.-H."/>
        </authorList>
    </citation>
    <scope>NUCLEOTIDE SEQUENCE [LARGE SCALE GENOMIC DNA]</scope>
    <source>
        <strain evidence="8 9">4M-K11</strain>
    </source>
</reference>
<dbReference type="InterPro" id="IPR037217">
    <property type="entry name" value="Trp/Indoleamine_2_3_dOase-like"/>
</dbReference>
<organism evidence="8 9">
    <name type="scientific">Paraburkholderia silviterrae</name>
    <dbReference type="NCBI Taxonomy" id="2528715"/>
    <lineage>
        <taxon>Bacteria</taxon>
        <taxon>Pseudomonadati</taxon>
        <taxon>Pseudomonadota</taxon>
        <taxon>Betaproteobacteria</taxon>
        <taxon>Burkholderiales</taxon>
        <taxon>Burkholderiaceae</taxon>
        <taxon>Paraburkholderia</taxon>
    </lineage>
</organism>
<keyword evidence="3 6" id="KW-0560">Oxidoreductase</keyword>
<keyword evidence="6" id="KW-0479">Metal-binding</keyword>
<keyword evidence="2 6" id="KW-0223">Dioxygenase</keyword>
<dbReference type="OrthoDB" id="9776847at2"/>
<dbReference type="GO" id="GO:0019441">
    <property type="term" value="P:L-tryptophan catabolic process to kynurenine"/>
    <property type="evidence" value="ECO:0007669"/>
    <property type="project" value="UniProtKB-UniRule"/>
</dbReference>